<dbReference type="STRING" id="883161.HMPREF9306_00183"/>
<sequence>MLRDLIALLLVMTAALVAINAKFGAYQNLNRLFSLDVKAQPLAQAKAQVDASKGALAETQIPGTKSGFKARNALVYLPPGYSDDDSPAPLLVLLAGQPGNPQDWVSGGGLVETMEGYAAKHRGKMPVVVVADQLGSPVANPLCSDTKLGNLATYLQQDVINWVNANLNVSKDPAHRAIGGVSNGATCALQVVTRRPDLFHTFLSFSGEPEPSLGDRERTINKGFGDLAKFQQNNPKDLLAKNSYPQIAGIFTAGDDDEKYGPPTAQLAQAARNSGMNVELRNYPGGHSWALWNHALSDQIDWLCDRLNT</sequence>
<dbReference type="Pfam" id="PF00756">
    <property type="entry name" value="Esterase"/>
    <property type="match status" value="1"/>
</dbReference>
<dbReference type="PATRIC" id="fig|883161.3.peg.194"/>
<dbReference type="GO" id="GO:0016747">
    <property type="term" value="F:acyltransferase activity, transferring groups other than amino-acyl groups"/>
    <property type="evidence" value="ECO:0007669"/>
    <property type="project" value="TreeGrafter"/>
</dbReference>
<reference evidence="1 2" key="1">
    <citation type="submission" date="2013-04" db="EMBL/GenBank/DDBJ databases">
        <title>The Genome Sequence of Propionimicrobium lymphophilum ACS-093-V-SCH5.</title>
        <authorList>
            <consortium name="The Broad Institute Genomics Platform"/>
            <person name="Earl A."/>
            <person name="Ward D."/>
            <person name="Feldgarden M."/>
            <person name="Gevers D."/>
            <person name="Saerens B."/>
            <person name="Vaneechoutte M."/>
            <person name="Walker B."/>
            <person name="Young S."/>
            <person name="Zeng Q."/>
            <person name="Gargeya S."/>
            <person name="Fitzgerald M."/>
            <person name="Haas B."/>
            <person name="Abouelleil A."/>
            <person name="Allen A.W."/>
            <person name="Alvarado L."/>
            <person name="Arachchi H.M."/>
            <person name="Berlin A.M."/>
            <person name="Chapman S.B."/>
            <person name="Gainer-Dewar J."/>
            <person name="Goldberg J."/>
            <person name="Griggs A."/>
            <person name="Gujja S."/>
            <person name="Hansen M."/>
            <person name="Howarth C."/>
            <person name="Imamovic A."/>
            <person name="Ireland A."/>
            <person name="Larimer J."/>
            <person name="McCowan C."/>
            <person name="Murphy C."/>
            <person name="Pearson M."/>
            <person name="Poon T.W."/>
            <person name="Priest M."/>
            <person name="Roberts A."/>
            <person name="Saif S."/>
            <person name="Shea T."/>
            <person name="Sisk P."/>
            <person name="Sykes S."/>
            <person name="Wortman J."/>
            <person name="Nusbaum C."/>
            <person name="Birren B."/>
        </authorList>
    </citation>
    <scope>NUCLEOTIDE SEQUENCE [LARGE SCALE GENOMIC DNA]</scope>
    <source>
        <strain evidence="1 2">ACS-093-V-SCH5</strain>
    </source>
</reference>
<evidence type="ECO:0000313" key="1">
    <source>
        <dbReference type="EMBL" id="EPD33772.1"/>
    </source>
</evidence>
<dbReference type="PANTHER" id="PTHR48098:SF1">
    <property type="entry name" value="DIACYLGLYCEROL ACYLTRANSFERASE_MYCOLYLTRANSFERASE AG85A"/>
    <property type="match status" value="1"/>
</dbReference>
<dbReference type="Proteomes" id="UP000014417">
    <property type="component" value="Unassembled WGS sequence"/>
</dbReference>
<dbReference type="SUPFAM" id="SSF53474">
    <property type="entry name" value="alpha/beta-Hydrolases"/>
    <property type="match status" value="1"/>
</dbReference>
<dbReference type="HOGENOM" id="CLU_037947_2_0_11"/>
<protein>
    <recommendedName>
        <fullName evidence="3">Esterase</fullName>
    </recommendedName>
</protein>
<comment type="caution">
    <text evidence="1">The sequence shown here is derived from an EMBL/GenBank/DDBJ whole genome shotgun (WGS) entry which is preliminary data.</text>
</comment>
<gene>
    <name evidence="1" type="ORF">HMPREF9306_00183</name>
</gene>
<evidence type="ECO:0008006" key="3">
    <source>
        <dbReference type="Google" id="ProtNLM"/>
    </source>
</evidence>
<keyword evidence="2" id="KW-1185">Reference proteome</keyword>
<dbReference type="RefSeq" id="WP_016455044.1">
    <property type="nucleotide sequence ID" value="NZ_KE150269.1"/>
</dbReference>
<dbReference type="InterPro" id="IPR029058">
    <property type="entry name" value="AB_hydrolase_fold"/>
</dbReference>
<dbReference type="InterPro" id="IPR000801">
    <property type="entry name" value="Esterase-like"/>
</dbReference>
<dbReference type="Gene3D" id="3.40.50.1820">
    <property type="entry name" value="alpha/beta hydrolase"/>
    <property type="match status" value="1"/>
</dbReference>
<organism evidence="1 2">
    <name type="scientific">Propionimicrobium lymphophilum ACS-093-V-SCH5</name>
    <dbReference type="NCBI Taxonomy" id="883161"/>
    <lineage>
        <taxon>Bacteria</taxon>
        <taxon>Bacillati</taxon>
        <taxon>Actinomycetota</taxon>
        <taxon>Actinomycetes</taxon>
        <taxon>Propionibacteriales</taxon>
        <taxon>Propionibacteriaceae</taxon>
        <taxon>Propionimicrobium</taxon>
    </lineage>
</organism>
<proteinExistence type="predicted"/>
<accession>S2WM80</accession>
<dbReference type="PANTHER" id="PTHR48098">
    <property type="entry name" value="ENTEROCHELIN ESTERASE-RELATED"/>
    <property type="match status" value="1"/>
</dbReference>
<evidence type="ECO:0000313" key="2">
    <source>
        <dbReference type="Proteomes" id="UP000014417"/>
    </source>
</evidence>
<dbReference type="AlphaFoldDB" id="S2WM80"/>
<name>S2WM80_9ACTN</name>
<dbReference type="InterPro" id="IPR050583">
    <property type="entry name" value="Mycobacterial_A85_antigen"/>
</dbReference>
<dbReference type="EMBL" id="AGZR01000003">
    <property type="protein sequence ID" value="EPD33772.1"/>
    <property type="molecule type" value="Genomic_DNA"/>
</dbReference>